<organism evidence="1 2">
    <name type="scientific">Actinocorallia aurantiaca</name>
    <dbReference type="NCBI Taxonomy" id="46204"/>
    <lineage>
        <taxon>Bacteria</taxon>
        <taxon>Bacillati</taxon>
        <taxon>Actinomycetota</taxon>
        <taxon>Actinomycetes</taxon>
        <taxon>Streptosporangiales</taxon>
        <taxon>Thermomonosporaceae</taxon>
        <taxon>Actinocorallia</taxon>
    </lineage>
</organism>
<protein>
    <recommendedName>
        <fullName evidence="3">Mth938-like domain-containing protein</fullName>
    </recommendedName>
</protein>
<dbReference type="PANTHER" id="PTHR15811">
    <property type="entry name" value="MTH938 DOMAIN-CONTAINING PROTEIN"/>
    <property type="match status" value="1"/>
</dbReference>
<dbReference type="InterPro" id="IPR007523">
    <property type="entry name" value="NDUFAF3/AAMDC"/>
</dbReference>
<reference evidence="2" key="1">
    <citation type="journal article" date="2019" name="Int. J. Syst. Evol. Microbiol.">
        <title>The Global Catalogue of Microorganisms (GCM) 10K type strain sequencing project: providing services to taxonomists for standard genome sequencing and annotation.</title>
        <authorList>
            <consortium name="The Broad Institute Genomics Platform"/>
            <consortium name="The Broad Institute Genome Sequencing Center for Infectious Disease"/>
            <person name="Wu L."/>
            <person name="Ma J."/>
        </authorList>
    </citation>
    <scope>NUCLEOTIDE SEQUENCE [LARGE SCALE GENOMIC DNA]</scope>
    <source>
        <strain evidence="2">JCM 8201</strain>
    </source>
</reference>
<comment type="caution">
    <text evidence="1">The sequence shown here is derived from an EMBL/GenBank/DDBJ whole genome shotgun (WGS) entry which is preliminary data.</text>
</comment>
<keyword evidence="2" id="KW-1185">Reference proteome</keyword>
<proteinExistence type="predicted"/>
<accession>A0ABP6GZK9</accession>
<dbReference type="Pfam" id="PF04430">
    <property type="entry name" value="DUF498"/>
    <property type="match status" value="1"/>
</dbReference>
<evidence type="ECO:0000313" key="1">
    <source>
        <dbReference type="EMBL" id="GAA2731855.1"/>
    </source>
</evidence>
<dbReference type="Gene3D" id="3.40.1230.10">
    <property type="entry name" value="MTH938-like"/>
    <property type="match status" value="1"/>
</dbReference>
<dbReference type="SUPFAM" id="SSF64076">
    <property type="entry name" value="MTH938-like"/>
    <property type="match status" value="1"/>
</dbReference>
<dbReference type="RefSeq" id="WP_344452984.1">
    <property type="nucleotide sequence ID" value="NZ_BAAATZ010000021.1"/>
</dbReference>
<evidence type="ECO:0008006" key="3">
    <source>
        <dbReference type="Google" id="ProtNLM"/>
    </source>
</evidence>
<dbReference type="EMBL" id="BAAATZ010000021">
    <property type="protein sequence ID" value="GAA2731855.1"/>
    <property type="molecule type" value="Genomic_DNA"/>
</dbReference>
<dbReference type="PANTHER" id="PTHR15811:SF5">
    <property type="entry name" value="MTH938 DOMAIN-CONTAINING PROTEIN"/>
    <property type="match status" value="1"/>
</dbReference>
<gene>
    <name evidence="1" type="ORF">GCM10010439_48260</name>
</gene>
<name>A0ABP6GZK9_9ACTN</name>
<evidence type="ECO:0000313" key="2">
    <source>
        <dbReference type="Proteomes" id="UP001501842"/>
    </source>
</evidence>
<dbReference type="InterPro" id="IPR036748">
    <property type="entry name" value="MTH938-like_sf"/>
</dbReference>
<sequence length="121" mass="13541">MKPSPRITHVSWGRIDVESLGSGKDWKLFPGGGRAWDWNEHGTRHEPGIRPEEIGELLDRGATVVVLSRGMDLRLQTMPETLRLLEEAGIEVHTAETRQAVSLYNELTKTRPVAGLFHSTC</sequence>
<dbReference type="Proteomes" id="UP001501842">
    <property type="component" value="Unassembled WGS sequence"/>
</dbReference>